<evidence type="ECO:0000256" key="1">
    <source>
        <dbReference type="SAM" id="MobiDB-lite"/>
    </source>
</evidence>
<dbReference type="GO" id="GO:0016301">
    <property type="term" value="F:kinase activity"/>
    <property type="evidence" value="ECO:0007669"/>
    <property type="project" value="UniProtKB-KW"/>
</dbReference>
<accession>A0AAN6NGP3</accession>
<proteinExistence type="predicted"/>
<feature type="compositionally biased region" description="Basic residues" evidence="1">
    <location>
        <begin position="273"/>
        <end position="285"/>
    </location>
</feature>
<comment type="caution">
    <text evidence="3">The sequence shown here is derived from an EMBL/GenBank/DDBJ whole genome shotgun (WGS) entry which is preliminary data.</text>
</comment>
<evidence type="ECO:0000313" key="4">
    <source>
        <dbReference type="Proteomes" id="UP001303473"/>
    </source>
</evidence>
<dbReference type="PANTHER" id="PTHR38248">
    <property type="entry name" value="FUNK1 6"/>
    <property type="match status" value="1"/>
</dbReference>
<evidence type="ECO:0000313" key="3">
    <source>
        <dbReference type="EMBL" id="KAK3943793.1"/>
    </source>
</evidence>
<keyword evidence="3" id="KW-0418">Kinase</keyword>
<dbReference type="InterPro" id="IPR040976">
    <property type="entry name" value="Pkinase_fungal"/>
</dbReference>
<dbReference type="Pfam" id="PF17667">
    <property type="entry name" value="Pkinase_fungal"/>
    <property type="match status" value="1"/>
</dbReference>
<dbReference type="EMBL" id="MU853763">
    <property type="protein sequence ID" value="KAK3943793.1"/>
    <property type="molecule type" value="Genomic_DNA"/>
</dbReference>
<sequence>MLRNAISFRPVHSSRLKNVTTAEIIEDNPIKKGLNAFRTSFSLIYEDKSVSYTLNALNQLGHKVYNAVPQSTPPPRPIASSYFDGVLKEELGLMYAKLPDFYERVFGGVVSLKTAFKAIFKKCKEGSNPLYYKGWSKWPRDVKTLAQPDKSINSLIAKHKINVSFTTIIVVAECKVGFLLKAWLNLRRYVKEFNLNKNKLRFIFIILGLVINELIRRALYIAGRQYTERVEEGEMLREATDKEVANIARYYHHETGLNVTTVENYRLRLGASRKGRNSMVSRKRSPSPTNAPLPPSKRSYSVSLTKAGSNPLLNRVHKRVILRDYGKLIYKASSLSALLTALEGYIGGHESLYEAGFLYKNILINNLIINEDDKQRDSASGVKGKISTRAFIVIGALISEQHSFMHDLESFFWNYKDDNELVAFKKGEIANEEDFLKKADKNFTSHYRPLIPWVNRLRRKVFLNGGRWKMLELKLYSSIKKILREARKDLKVLADR</sequence>
<dbReference type="Proteomes" id="UP001303473">
    <property type="component" value="Unassembled WGS sequence"/>
</dbReference>
<protein>
    <submittedName>
        <fullName evidence="3">Kinase-like domain protein</fullName>
    </submittedName>
</protein>
<keyword evidence="3" id="KW-0808">Transferase</keyword>
<dbReference type="AlphaFoldDB" id="A0AAN6NGP3"/>
<evidence type="ECO:0000259" key="2">
    <source>
        <dbReference type="Pfam" id="PF17667"/>
    </source>
</evidence>
<dbReference type="PANTHER" id="PTHR38248:SF2">
    <property type="entry name" value="FUNK1 11"/>
    <property type="match status" value="1"/>
</dbReference>
<feature type="domain" description="Fungal-type protein kinase" evidence="2">
    <location>
        <begin position="226"/>
        <end position="413"/>
    </location>
</feature>
<organism evidence="3 4">
    <name type="scientific">Diplogelasinospora grovesii</name>
    <dbReference type="NCBI Taxonomy" id="303347"/>
    <lineage>
        <taxon>Eukaryota</taxon>
        <taxon>Fungi</taxon>
        <taxon>Dikarya</taxon>
        <taxon>Ascomycota</taxon>
        <taxon>Pezizomycotina</taxon>
        <taxon>Sordariomycetes</taxon>
        <taxon>Sordariomycetidae</taxon>
        <taxon>Sordariales</taxon>
        <taxon>Diplogelasinosporaceae</taxon>
        <taxon>Diplogelasinospora</taxon>
    </lineage>
</organism>
<feature type="region of interest" description="Disordered" evidence="1">
    <location>
        <begin position="273"/>
        <end position="300"/>
    </location>
</feature>
<reference evidence="4" key="1">
    <citation type="journal article" date="2023" name="Mol. Phylogenet. Evol.">
        <title>Genome-scale phylogeny and comparative genomics of the fungal order Sordariales.</title>
        <authorList>
            <person name="Hensen N."/>
            <person name="Bonometti L."/>
            <person name="Westerberg I."/>
            <person name="Brannstrom I.O."/>
            <person name="Guillou S."/>
            <person name="Cros-Aarteil S."/>
            <person name="Calhoun S."/>
            <person name="Haridas S."/>
            <person name="Kuo A."/>
            <person name="Mondo S."/>
            <person name="Pangilinan J."/>
            <person name="Riley R."/>
            <person name="LaButti K."/>
            <person name="Andreopoulos B."/>
            <person name="Lipzen A."/>
            <person name="Chen C."/>
            <person name="Yan M."/>
            <person name="Daum C."/>
            <person name="Ng V."/>
            <person name="Clum A."/>
            <person name="Steindorff A."/>
            <person name="Ohm R.A."/>
            <person name="Martin F."/>
            <person name="Silar P."/>
            <person name="Natvig D.O."/>
            <person name="Lalanne C."/>
            <person name="Gautier V."/>
            <person name="Ament-Velasquez S.L."/>
            <person name="Kruys A."/>
            <person name="Hutchinson M.I."/>
            <person name="Powell A.J."/>
            <person name="Barry K."/>
            <person name="Miller A.N."/>
            <person name="Grigoriev I.V."/>
            <person name="Debuchy R."/>
            <person name="Gladieux P."/>
            <person name="Hiltunen Thoren M."/>
            <person name="Johannesson H."/>
        </authorList>
    </citation>
    <scope>NUCLEOTIDE SEQUENCE [LARGE SCALE GENOMIC DNA]</scope>
    <source>
        <strain evidence="4">CBS 340.73</strain>
    </source>
</reference>
<keyword evidence="4" id="KW-1185">Reference proteome</keyword>
<gene>
    <name evidence="3" type="ORF">QBC46DRAFT_361547</name>
</gene>
<name>A0AAN6NGP3_9PEZI</name>